<feature type="region of interest" description="Disordered" evidence="2">
    <location>
        <begin position="607"/>
        <end position="642"/>
    </location>
</feature>
<feature type="compositionally biased region" description="Low complexity" evidence="2">
    <location>
        <begin position="572"/>
        <end position="585"/>
    </location>
</feature>
<feature type="compositionally biased region" description="Polar residues" evidence="2">
    <location>
        <begin position="93"/>
        <end position="104"/>
    </location>
</feature>
<reference evidence="3" key="1">
    <citation type="submission" date="2019-05" db="EMBL/GenBank/DDBJ databases">
        <title>Annotation for the trematode Fasciolopsis buski.</title>
        <authorList>
            <person name="Choi Y.-J."/>
        </authorList>
    </citation>
    <scope>NUCLEOTIDE SEQUENCE</scope>
    <source>
        <strain evidence="3">HT</strain>
        <tissue evidence="3">Whole worm</tissue>
    </source>
</reference>
<keyword evidence="4" id="KW-1185">Reference proteome</keyword>
<feature type="compositionally biased region" description="Basic and acidic residues" evidence="2">
    <location>
        <begin position="362"/>
        <end position="372"/>
    </location>
</feature>
<name>A0A8E0RTL3_9TREM</name>
<evidence type="ECO:0000256" key="2">
    <source>
        <dbReference type="SAM" id="MobiDB-lite"/>
    </source>
</evidence>
<feature type="compositionally biased region" description="Polar residues" evidence="2">
    <location>
        <begin position="351"/>
        <end position="360"/>
    </location>
</feature>
<dbReference type="EMBL" id="LUCM01008957">
    <property type="protein sequence ID" value="KAA0187675.1"/>
    <property type="molecule type" value="Genomic_DNA"/>
</dbReference>
<feature type="coiled-coil region" evidence="1">
    <location>
        <begin position="393"/>
        <end position="423"/>
    </location>
</feature>
<feature type="region of interest" description="Disordered" evidence="2">
    <location>
        <begin position="349"/>
        <end position="385"/>
    </location>
</feature>
<evidence type="ECO:0000256" key="1">
    <source>
        <dbReference type="SAM" id="Coils"/>
    </source>
</evidence>
<feature type="compositionally biased region" description="Basic and acidic residues" evidence="2">
    <location>
        <begin position="618"/>
        <end position="639"/>
    </location>
</feature>
<keyword evidence="1" id="KW-0175">Coiled coil</keyword>
<organism evidence="3 4">
    <name type="scientific">Fasciolopsis buskii</name>
    <dbReference type="NCBI Taxonomy" id="27845"/>
    <lineage>
        <taxon>Eukaryota</taxon>
        <taxon>Metazoa</taxon>
        <taxon>Spiralia</taxon>
        <taxon>Lophotrochozoa</taxon>
        <taxon>Platyhelminthes</taxon>
        <taxon>Trematoda</taxon>
        <taxon>Digenea</taxon>
        <taxon>Plagiorchiida</taxon>
        <taxon>Echinostomata</taxon>
        <taxon>Echinostomatoidea</taxon>
        <taxon>Fasciolidae</taxon>
        <taxon>Fasciolopsis</taxon>
    </lineage>
</organism>
<feature type="region of interest" description="Disordered" evidence="2">
    <location>
        <begin position="568"/>
        <end position="595"/>
    </location>
</feature>
<feature type="compositionally biased region" description="Polar residues" evidence="2">
    <location>
        <begin position="468"/>
        <end position="486"/>
    </location>
</feature>
<feature type="region of interest" description="Disordered" evidence="2">
    <location>
        <begin position="251"/>
        <end position="301"/>
    </location>
</feature>
<comment type="caution">
    <text evidence="3">The sequence shown here is derived from an EMBL/GenBank/DDBJ whole genome shotgun (WGS) entry which is preliminary data.</text>
</comment>
<sequence>MSEVNRTNGLDSNKLREIDASIAEGKLMLQVLRSLPKSEVNFLFLINSLPIAECAGSSHNRTIPENAPSAELLSQFRTLFSAATSADGDHANTTKSGTELNSTETLKKSEEMNPTNAKEIENVNKTETKASQSDALNSLVRLSQFNTQCAKLDDLIEDTRRFQSMVDRLTDITRRAHLPQATGFLIDISTRFGELRKSFDSLKESYQLTGLQDFLVTLDRNLESTKECFFTIYHLVKSSVEQGVADGSLREALSDTEETQRGTSNRTDAQPDEDEEKQQDGTTEKGGLETPVKPDVSGMNASDTLDAQKAYLAALQGKTASEREEIARLLRQRDELALRLDRLKAAAAAATQSIDSTSVGDKTPKENEKPTEARSPLGSSPEPDLEPIMLAHLKAKKLELAQLKAQLELFRKAEERMAALQLDDQSIPEIEIPKSCVVKGGSRGRQSRSHRPSPPTGNTSFKARFLDSLTTEDGVNTSEAAESETQTSDKLESVTFQQPDVTCVSDNTERLYENMREARIRLEEQRGHRTVGTSPPCTEIADVLAGTGKAILSGGAASVATSQDRTTLATWGGSSSTESSSGSNSIDGPAEDGTPVAATSTAQLLNGLTNGICGNPETIRDGKTPDRRNGRRAVGERQTRTSKIIPYAPNVGDLLDPSSLPQVGRSPSPPRAAAARASETTAEYIGGPRKTLTSLDEESAAKGDINRTTIETDKEFDHSVCYSLLTEREYSRCLMSFC</sequence>
<accession>A0A8E0RTL3</accession>
<dbReference type="AlphaFoldDB" id="A0A8E0RTL3"/>
<dbReference type="Proteomes" id="UP000728185">
    <property type="component" value="Unassembled WGS sequence"/>
</dbReference>
<feature type="region of interest" description="Disordered" evidence="2">
    <location>
        <begin position="86"/>
        <end position="116"/>
    </location>
</feature>
<feature type="compositionally biased region" description="Basic and acidic residues" evidence="2">
    <location>
        <begin position="278"/>
        <end position="287"/>
    </location>
</feature>
<protein>
    <submittedName>
        <fullName evidence="3">Uncharacterized protein</fullName>
    </submittedName>
</protein>
<gene>
    <name evidence="3" type="ORF">FBUS_07208</name>
</gene>
<feature type="region of interest" description="Disordered" evidence="2">
    <location>
        <begin position="436"/>
        <end position="494"/>
    </location>
</feature>
<evidence type="ECO:0000313" key="4">
    <source>
        <dbReference type="Proteomes" id="UP000728185"/>
    </source>
</evidence>
<dbReference type="OrthoDB" id="6286659at2759"/>
<proteinExistence type="predicted"/>
<evidence type="ECO:0000313" key="3">
    <source>
        <dbReference type="EMBL" id="KAA0187675.1"/>
    </source>
</evidence>